<dbReference type="PROSITE" id="PS51257">
    <property type="entry name" value="PROKAR_LIPOPROTEIN"/>
    <property type="match status" value="1"/>
</dbReference>
<name>A0A1J4NAE2_9ACTN</name>
<keyword evidence="3" id="KW-1185">Reference proteome</keyword>
<dbReference type="PANTHER" id="PTHR43649:SF16">
    <property type="entry name" value="SUGAR-BINDING LIPOPROTEIN"/>
    <property type="match status" value="1"/>
</dbReference>
<dbReference type="AlphaFoldDB" id="A0A1J4NAE2"/>
<evidence type="ECO:0000313" key="2">
    <source>
        <dbReference type="EMBL" id="OIJ27616.1"/>
    </source>
</evidence>
<accession>A0A1J4NAE2</accession>
<dbReference type="STRING" id="1844.UG56_006265"/>
<dbReference type="Proteomes" id="UP000033772">
    <property type="component" value="Unassembled WGS sequence"/>
</dbReference>
<dbReference type="InterPro" id="IPR050490">
    <property type="entry name" value="Bact_solute-bd_prot1"/>
</dbReference>
<sequence>MRSIRLRTVALTAVAAVAFGSLAACGETSDDGDGVTITVEGWRPGDKQATIDAVKAQAAAFHKDHPDITVKPVEWQWNAQTFPAQLAGGTLPISFRVPFTDTKGLVERGQVADVDAEIRELPYFDKLNPNVLAAAQGTDGKVYGLPSDVYANALHYNRDLFTKAGLDPDKPPTTWEELRAAAKQIHDRTGATGYAEMTTSNTGGWILTTLTYALGGRMETQDGDTFTATVDNPQAEQALQLLHDMRWTDESFSGNTAYDWAGINQAFAAGKVGMFISGSDVYNALVTTSAIDPKTYGLTAVPLGDSADAGVLGGGSVNVVSAKASDAEAEAAVAWADFFRVRKYTDESAAVADAKTQTAADQPVGTPTFPIFDEASYTTYQGWVKDYVNVPLEQMSGYTSRMFDLSLIAEPPAQTQAVYGALDPVVQKVLSDEDADIAALLKDADASVQQILDKG</sequence>
<gene>
    <name evidence="2" type="ORF">UG56_006265</name>
</gene>
<organism evidence="2 3">
    <name type="scientific">Nocardioides luteus</name>
    <dbReference type="NCBI Taxonomy" id="1844"/>
    <lineage>
        <taxon>Bacteria</taxon>
        <taxon>Bacillati</taxon>
        <taxon>Actinomycetota</taxon>
        <taxon>Actinomycetes</taxon>
        <taxon>Propionibacteriales</taxon>
        <taxon>Nocardioidaceae</taxon>
        <taxon>Nocardioides</taxon>
    </lineage>
</organism>
<proteinExistence type="predicted"/>
<dbReference type="InterPro" id="IPR006059">
    <property type="entry name" value="SBP"/>
</dbReference>
<evidence type="ECO:0000313" key="3">
    <source>
        <dbReference type="Proteomes" id="UP000033772"/>
    </source>
</evidence>
<dbReference type="PANTHER" id="PTHR43649">
    <property type="entry name" value="ARABINOSE-BINDING PROTEIN-RELATED"/>
    <property type="match status" value="1"/>
</dbReference>
<comment type="caution">
    <text evidence="2">The sequence shown here is derived from an EMBL/GenBank/DDBJ whole genome shotgun (WGS) entry which is preliminary data.</text>
</comment>
<dbReference type="EMBL" id="JZDQ02000007">
    <property type="protein sequence ID" value="OIJ27616.1"/>
    <property type="molecule type" value="Genomic_DNA"/>
</dbReference>
<reference evidence="2" key="1">
    <citation type="submission" date="2016-10" db="EMBL/GenBank/DDBJ databases">
        <title>Draft Genome Sequence of Nocardioides luteus Strain BAFB, an Alkane-Degrading Bacterium Isolated from JP-7 Polluted Soil.</title>
        <authorList>
            <person name="Brown L."/>
            <person name="Ruiz O.N."/>
            <person name="Gunasekera T."/>
        </authorList>
    </citation>
    <scope>NUCLEOTIDE SEQUENCE [LARGE SCALE GENOMIC DNA]</scope>
    <source>
        <strain evidence="2">BAFB</strain>
    </source>
</reference>
<keyword evidence="1" id="KW-0732">Signal</keyword>
<protein>
    <submittedName>
        <fullName evidence="2">Sugar ABC transporter substrate-binding protein</fullName>
    </submittedName>
</protein>
<dbReference type="OrthoDB" id="2644341at2"/>
<dbReference type="RefSeq" id="WP_045551958.1">
    <property type="nucleotide sequence ID" value="NZ_JZDQ02000007.1"/>
</dbReference>
<feature type="signal peptide" evidence="1">
    <location>
        <begin position="1"/>
        <end position="23"/>
    </location>
</feature>
<feature type="chain" id="PRO_5009630672" evidence="1">
    <location>
        <begin position="24"/>
        <end position="455"/>
    </location>
</feature>
<dbReference type="Gene3D" id="3.40.190.10">
    <property type="entry name" value="Periplasmic binding protein-like II"/>
    <property type="match status" value="1"/>
</dbReference>
<dbReference type="Pfam" id="PF13416">
    <property type="entry name" value="SBP_bac_8"/>
    <property type="match status" value="1"/>
</dbReference>
<dbReference type="SUPFAM" id="SSF53850">
    <property type="entry name" value="Periplasmic binding protein-like II"/>
    <property type="match status" value="1"/>
</dbReference>
<evidence type="ECO:0000256" key="1">
    <source>
        <dbReference type="SAM" id="SignalP"/>
    </source>
</evidence>